<dbReference type="InterPro" id="IPR036291">
    <property type="entry name" value="NAD(P)-bd_dom_sf"/>
</dbReference>
<name>A0A834YVM7_TETSI</name>
<dbReference type="SUPFAM" id="SSF51735">
    <property type="entry name" value="NAD(P)-binding Rossmann-fold domains"/>
    <property type="match status" value="1"/>
</dbReference>
<evidence type="ECO:0000313" key="3">
    <source>
        <dbReference type="EMBL" id="KAF8393488.1"/>
    </source>
</evidence>
<evidence type="ECO:0000256" key="2">
    <source>
        <dbReference type="ARBA" id="ARBA00023002"/>
    </source>
</evidence>
<comment type="similarity">
    <text evidence="1">Belongs to the short-chain dehydrogenases/reductases (SDR) family.</text>
</comment>
<dbReference type="OrthoDB" id="542013at2759"/>
<keyword evidence="4" id="KW-1185">Reference proteome</keyword>
<protein>
    <submittedName>
        <fullName evidence="3">Uncharacterized protein</fullName>
    </submittedName>
</protein>
<gene>
    <name evidence="3" type="ORF">HHK36_021732</name>
</gene>
<reference evidence="3 4" key="1">
    <citation type="submission" date="2020-04" db="EMBL/GenBank/DDBJ databases">
        <title>Plant Genome Project.</title>
        <authorList>
            <person name="Zhang R.-G."/>
        </authorList>
    </citation>
    <scope>NUCLEOTIDE SEQUENCE [LARGE SCALE GENOMIC DNA]</scope>
    <source>
        <strain evidence="3">YNK0</strain>
        <tissue evidence="3">Leaf</tissue>
    </source>
</reference>
<dbReference type="InterPro" id="IPR002347">
    <property type="entry name" value="SDR_fam"/>
</dbReference>
<dbReference type="AlphaFoldDB" id="A0A834YVM7"/>
<sequence length="436" mass="48808">MAVYWTLSLGISYLHLLTRGGLFSRRKSSLSYLRCSPPFHTSTARPVCIVTGATSGLGAAAAYALSREGFYVVIEPVSSFIWSKNDLFYQFSVYIIEVYLVSAAGRSSQMLFKTIKEIKQRNADAHLKAFQVDLSSFQSMLKFKSSLQQWLLNSNMHASIQLLINNAGILATSCRVTDEGYDHMHDLPKYLEVDETLQNKCEDHGEDMAEITVRYGCKNEIWELVDISNKKTAILQLKMTGTNYIGAFALTNLLLPLLRNSRVPSRIVNVTSFTHRCVSDMQVDKETLAGKCFSKSKQYPFAHIYEYSKLCLLLFSYELHRQLGLIDKYRQVSIIAVDPGIVETNIMREVPACLSHLAFVVLKLLGLLQSPENGVNSIIDAALAPPELSGEYFFGGRGRTISSSALSYDTKLAEMLWESSCKLLQELHLAAKEEAS</sequence>
<proteinExistence type="inferred from homology"/>
<dbReference type="PANTHER" id="PTHR24320:SF227">
    <property type="entry name" value="RETINOL DEHYDROGENASE 11"/>
    <property type="match status" value="1"/>
</dbReference>
<dbReference type="PRINTS" id="PR00081">
    <property type="entry name" value="GDHRDH"/>
</dbReference>
<accession>A0A834YVM7</accession>
<keyword evidence="2" id="KW-0560">Oxidoreductase</keyword>
<dbReference type="EMBL" id="JABCRI010000015">
    <property type="protein sequence ID" value="KAF8393488.1"/>
    <property type="molecule type" value="Genomic_DNA"/>
</dbReference>
<comment type="caution">
    <text evidence="3">The sequence shown here is derived from an EMBL/GenBank/DDBJ whole genome shotgun (WGS) entry which is preliminary data.</text>
</comment>
<evidence type="ECO:0000256" key="1">
    <source>
        <dbReference type="ARBA" id="ARBA00006484"/>
    </source>
</evidence>
<dbReference type="GO" id="GO:0016491">
    <property type="term" value="F:oxidoreductase activity"/>
    <property type="evidence" value="ECO:0007669"/>
    <property type="project" value="UniProtKB-KW"/>
</dbReference>
<dbReference type="PANTHER" id="PTHR24320">
    <property type="entry name" value="RETINOL DEHYDROGENASE"/>
    <property type="match status" value="1"/>
</dbReference>
<dbReference type="Proteomes" id="UP000655225">
    <property type="component" value="Unassembled WGS sequence"/>
</dbReference>
<evidence type="ECO:0000313" key="4">
    <source>
        <dbReference type="Proteomes" id="UP000655225"/>
    </source>
</evidence>
<dbReference type="Gene3D" id="3.40.50.720">
    <property type="entry name" value="NAD(P)-binding Rossmann-like Domain"/>
    <property type="match status" value="1"/>
</dbReference>
<organism evidence="3 4">
    <name type="scientific">Tetracentron sinense</name>
    <name type="common">Spur-leaf</name>
    <dbReference type="NCBI Taxonomy" id="13715"/>
    <lineage>
        <taxon>Eukaryota</taxon>
        <taxon>Viridiplantae</taxon>
        <taxon>Streptophyta</taxon>
        <taxon>Embryophyta</taxon>
        <taxon>Tracheophyta</taxon>
        <taxon>Spermatophyta</taxon>
        <taxon>Magnoliopsida</taxon>
        <taxon>Trochodendrales</taxon>
        <taxon>Trochodendraceae</taxon>
        <taxon>Tetracentron</taxon>
    </lineage>
</organism>
<dbReference type="OMA" id="NQWIKDS"/>